<dbReference type="SUPFAM" id="SSF82549">
    <property type="entry name" value="DAK1/DegV-like"/>
    <property type="match status" value="1"/>
</dbReference>
<sequence>MGKIAILADTGCGLTDNYLEKDTYMLPLYVHFSDKSYKDMVEISSNEVYEKMDREGLAKTSIPSVGEIKQMIEKIKSDDYTDILVISLSSGLSGVHNAVCMAAKEEQCINIKLVDTKNVWLGTGFFVLYAQDLLKENPQISIDELYEKVNNIDNSKLYFYLDTFKYLIAGGRIGKVLGTVGTLLKIMPIIACNDEGIYHTVSKTRSEDKAIADITDRIKEFVSKNVGKKHYIAIVYKKDERLLKKIEEILKDEIMSAVKYIKYDVVTPALGVHSGPGALGVGAFCY</sequence>
<organism evidence="2 3">
    <name type="scientific">Peptoanaerobacter stomatis</name>
    <dbReference type="NCBI Taxonomy" id="796937"/>
    <lineage>
        <taxon>Bacteria</taxon>
        <taxon>Bacillati</taxon>
        <taxon>Bacillota</taxon>
        <taxon>Clostridia</taxon>
        <taxon>Peptostreptococcales</taxon>
        <taxon>Filifactoraceae</taxon>
        <taxon>Peptoanaerobacter</taxon>
    </lineage>
</organism>
<evidence type="ECO:0000256" key="1">
    <source>
        <dbReference type="ARBA" id="ARBA00023121"/>
    </source>
</evidence>
<dbReference type="InterPro" id="IPR003797">
    <property type="entry name" value="DegV"/>
</dbReference>
<dbReference type="Gene3D" id="3.40.50.10170">
    <property type="match status" value="1"/>
</dbReference>
<dbReference type="InterPro" id="IPR043168">
    <property type="entry name" value="DegV_C"/>
</dbReference>
<dbReference type="Pfam" id="PF02645">
    <property type="entry name" value="DegV"/>
    <property type="match status" value="1"/>
</dbReference>
<evidence type="ECO:0008006" key="4">
    <source>
        <dbReference type="Google" id="ProtNLM"/>
    </source>
</evidence>
<protein>
    <recommendedName>
        <fullName evidence="4">EDD domain protein, DegV family</fullName>
    </recommendedName>
</protein>
<reference evidence="2 3" key="1">
    <citation type="submission" date="2011-08" db="EMBL/GenBank/DDBJ databases">
        <title>The Genome Sequence of Eubacteriaceae bacterium ACC19a.</title>
        <authorList>
            <consortium name="The Broad Institute Genome Sequencing Platform"/>
            <person name="Earl A."/>
            <person name="Ward D."/>
            <person name="Feldgarden M."/>
            <person name="Gevers D."/>
            <person name="Sizova M."/>
            <person name="Hazen A."/>
            <person name="Epstein S."/>
            <person name="Young S.K."/>
            <person name="Zeng Q."/>
            <person name="Gargeya S."/>
            <person name="Fitzgerald M."/>
            <person name="Haas B."/>
            <person name="Abouelleil A."/>
            <person name="Alvarado L."/>
            <person name="Arachchi H.M."/>
            <person name="Berlin A."/>
            <person name="Brown A."/>
            <person name="Chapman S.B."/>
            <person name="Chen Z."/>
            <person name="Dunbar C."/>
            <person name="Freedman E."/>
            <person name="Gearin G."/>
            <person name="Gellesch M."/>
            <person name="Goldberg J."/>
            <person name="Griggs A."/>
            <person name="Gujja S."/>
            <person name="Heiman D."/>
            <person name="Howarth C."/>
            <person name="Larson L."/>
            <person name="Lui A."/>
            <person name="MacDonald P.J.P."/>
            <person name="Montmayeur A."/>
            <person name="Murphy C."/>
            <person name="Neiman D."/>
            <person name="Pearson M."/>
            <person name="Priest M."/>
            <person name="Roberts A."/>
            <person name="Saif S."/>
            <person name="Shea T."/>
            <person name="Shenoy N."/>
            <person name="Sisk P."/>
            <person name="Stolte C."/>
            <person name="Sykes S."/>
            <person name="Wortman J."/>
            <person name="Nusbaum C."/>
            <person name="Birren B."/>
        </authorList>
    </citation>
    <scope>NUCLEOTIDE SEQUENCE [LARGE SCALE GENOMIC DNA]</scope>
    <source>
        <strain evidence="2 3">ACC19a</strain>
    </source>
</reference>
<name>G9X0V1_9FIRM</name>
<keyword evidence="1" id="KW-0446">Lipid-binding</keyword>
<dbReference type="HOGENOM" id="CLU_048251_4_3_9"/>
<dbReference type="EMBL" id="AFZE01000017">
    <property type="protein sequence ID" value="EHL15046.1"/>
    <property type="molecule type" value="Genomic_DNA"/>
</dbReference>
<dbReference type="PANTHER" id="PTHR33434">
    <property type="entry name" value="DEGV DOMAIN-CONTAINING PROTEIN DR_1986-RELATED"/>
    <property type="match status" value="1"/>
</dbReference>
<dbReference type="GO" id="GO:0008289">
    <property type="term" value="F:lipid binding"/>
    <property type="evidence" value="ECO:0007669"/>
    <property type="project" value="UniProtKB-KW"/>
</dbReference>
<accession>G9X0V1</accession>
<dbReference type="PROSITE" id="PS51482">
    <property type="entry name" value="DEGV"/>
    <property type="match status" value="1"/>
</dbReference>
<dbReference type="PANTHER" id="PTHR33434:SF2">
    <property type="entry name" value="FATTY ACID-BINDING PROTEIN TM_1468"/>
    <property type="match status" value="1"/>
</dbReference>
<dbReference type="Gene3D" id="3.30.1180.10">
    <property type="match status" value="1"/>
</dbReference>
<dbReference type="NCBIfam" id="TIGR00762">
    <property type="entry name" value="DegV"/>
    <property type="match status" value="1"/>
</dbReference>
<evidence type="ECO:0000313" key="3">
    <source>
        <dbReference type="Proteomes" id="UP000006437"/>
    </source>
</evidence>
<dbReference type="RefSeq" id="WP_009526253.1">
    <property type="nucleotide sequence ID" value="NZ_JH414565.1"/>
</dbReference>
<comment type="caution">
    <text evidence="2">The sequence shown here is derived from an EMBL/GenBank/DDBJ whole genome shotgun (WGS) entry which is preliminary data.</text>
</comment>
<evidence type="ECO:0000313" key="2">
    <source>
        <dbReference type="EMBL" id="EHL15046.1"/>
    </source>
</evidence>
<dbReference type="InterPro" id="IPR050270">
    <property type="entry name" value="DegV_domain_contain"/>
</dbReference>
<dbReference type="BioCyc" id="EBAC796937-HMP:GMGH-2045-MONOMER"/>
<dbReference type="AlphaFoldDB" id="G9X0V1"/>
<dbReference type="Proteomes" id="UP000006437">
    <property type="component" value="Unassembled WGS sequence"/>
</dbReference>
<proteinExistence type="predicted"/>
<gene>
    <name evidence="2" type="ORF">HMPREF9629_02037</name>
</gene>